<keyword evidence="4" id="KW-1185">Reference proteome</keyword>
<keyword evidence="2" id="KW-0812">Transmembrane</keyword>
<sequence length="195" mass="21964">MQQVMRFISGALSVYMILIFIRVLMTWFQGASYGRAMEVLRSVTDPYLYWFRRFPFLRAGSMDFSPLAALIVLVIILNITNRLALTGSISLGIVLAIIVGSLWGAVGWVLTFFFILVLIRFITLLFRASMVSPFIQTLDIIIAPILRYFSRVILRGQNVTYQTGLALSGAILLLTRLLGNLVFYQIQGLLASLPF</sequence>
<feature type="transmembrane region" description="Helical" evidence="2">
    <location>
        <begin position="7"/>
        <end position="28"/>
    </location>
</feature>
<keyword evidence="2" id="KW-1133">Transmembrane helix</keyword>
<proteinExistence type="inferred from homology"/>
<dbReference type="InterPro" id="IPR003425">
    <property type="entry name" value="CCB3/YggT"/>
</dbReference>
<dbReference type="AlphaFoldDB" id="A0A1Y1S2V0"/>
<protein>
    <recommendedName>
        <fullName evidence="5">YggT family protein</fullName>
    </recommendedName>
</protein>
<evidence type="ECO:0000313" key="4">
    <source>
        <dbReference type="Proteomes" id="UP000192343"/>
    </source>
</evidence>
<dbReference type="STRING" id="1963862.B4O97_00705"/>
<evidence type="ECO:0000313" key="3">
    <source>
        <dbReference type="EMBL" id="ORC38310.1"/>
    </source>
</evidence>
<dbReference type="PANTHER" id="PTHR33219:SF14">
    <property type="entry name" value="PROTEIN COFACTOR ASSEMBLY OF COMPLEX C SUBUNIT B CCB3, CHLOROPLASTIC-RELATED"/>
    <property type="match status" value="1"/>
</dbReference>
<evidence type="ECO:0000256" key="1">
    <source>
        <dbReference type="ARBA" id="ARBA00010894"/>
    </source>
</evidence>
<dbReference type="Proteomes" id="UP000192343">
    <property type="component" value="Unassembled WGS sequence"/>
</dbReference>
<name>A0A1Y1S2V0_9SPIO</name>
<organism evidence="3 4">
    <name type="scientific">Marispirochaeta aestuarii</name>
    <dbReference type="NCBI Taxonomy" id="1963862"/>
    <lineage>
        <taxon>Bacteria</taxon>
        <taxon>Pseudomonadati</taxon>
        <taxon>Spirochaetota</taxon>
        <taxon>Spirochaetia</taxon>
        <taxon>Spirochaetales</taxon>
        <taxon>Spirochaetaceae</taxon>
        <taxon>Marispirochaeta</taxon>
    </lineage>
</organism>
<comment type="similarity">
    <text evidence="1">Belongs to the YggT family.</text>
</comment>
<dbReference type="EMBL" id="MWQY01000001">
    <property type="protein sequence ID" value="ORC38310.1"/>
    <property type="molecule type" value="Genomic_DNA"/>
</dbReference>
<evidence type="ECO:0008006" key="5">
    <source>
        <dbReference type="Google" id="ProtNLM"/>
    </source>
</evidence>
<dbReference type="RefSeq" id="WP_083047312.1">
    <property type="nucleotide sequence ID" value="NZ_CAXXQO010000003.1"/>
</dbReference>
<reference evidence="3 4" key="1">
    <citation type="submission" date="2017-03" db="EMBL/GenBank/DDBJ databases">
        <title>Draft Genome sequence of Marispirochaeta sp. strain JC444.</title>
        <authorList>
            <person name="Shivani Y."/>
            <person name="Subhash Y."/>
            <person name="Sasikala C."/>
            <person name="Ramana C."/>
        </authorList>
    </citation>
    <scope>NUCLEOTIDE SEQUENCE [LARGE SCALE GENOMIC DNA]</scope>
    <source>
        <strain evidence="3 4">JC444</strain>
    </source>
</reference>
<gene>
    <name evidence="3" type="ORF">B4O97_00705</name>
</gene>
<accession>A0A1Y1S2V0</accession>
<dbReference type="GO" id="GO:0016020">
    <property type="term" value="C:membrane"/>
    <property type="evidence" value="ECO:0007669"/>
    <property type="project" value="InterPro"/>
</dbReference>
<dbReference type="Pfam" id="PF02325">
    <property type="entry name" value="CCB3_YggT"/>
    <property type="match status" value="1"/>
</dbReference>
<dbReference type="PANTHER" id="PTHR33219">
    <property type="entry name" value="YLMG HOMOLOG PROTEIN 2, CHLOROPLASTIC"/>
    <property type="match status" value="1"/>
</dbReference>
<feature type="transmembrane region" description="Helical" evidence="2">
    <location>
        <begin position="166"/>
        <end position="186"/>
    </location>
</feature>
<feature type="transmembrane region" description="Helical" evidence="2">
    <location>
        <begin position="56"/>
        <end position="77"/>
    </location>
</feature>
<dbReference type="OrthoDB" id="47652at2"/>
<evidence type="ECO:0000256" key="2">
    <source>
        <dbReference type="SAM" id="Phobius"/>
    </source>
</evidence>
<keyword evidence="2" id="KW-0472">Membrane</keyword>
<feature type="transmembrane region" description="Helical" evidence="2">
    <location>
        <begin position="89"/>
        <end position="122"/>
    </location>
</feature>
<comment type="caution">
    <text evidence="3">The sequence shown here is derived from an EMBL/GenBank/DDBJ whole genome shotgun (WGS) entry which is preliminary data.</text>
</comment>